<reference evidence="1 2" key="1">
    <citation type="journal article" date="2019" name="Int. J. Syst. Evol. Microbiol.">
        <title>The Global Catalogue of Microorganisms (GCM) 10K type strain sequencing project: providing services to taxonomists for standard genome sequencing and annotation.</title>
        <authorList>
            <consortium name="The Broad Institute Genomics Platform"/>
            <consortium name="The Broad Institute Genome Sequencing Center for Infectious Disease"/>
            <person name="Wu L."/>
            <person name="Ma J."/>
        </authorList>
    </citation>
    <scope>NUCLEOTIDE SEQUENCE [LARGE SCALE GENOMIC DNA]</scope>
    <source>
        <strain evidence="1 2">GX26</strain>
    </source>
</reference>
<keyword evidence="2" id="KW-1185">Reference proteome</keyword>
<evidence type="ECO:0000313" key="1">
    <source>
        <dbReference type="EMBL" id="MFC6954691.1"/>
    </source>
</evidence>
<dbReference type="AlphaFoldDB" id="A0ABD5VPA0"/>
<comment type="caution">
    <text evidence="1">The sequence shown here is derived from an EMBL/GenBank/DDBJ whole genome shotgun (WGS) entry which is preliminary data.</text>
</comment>
<evidence type="ECO:0008006" key="3">
    <source>
        <dbReference type="Google" id="ProtNLM"/>
    </source>
</evidence>
<organism evidence="1 2">
    <name type="scientific">Halorubellus litoreus</name>
    <dbReference type="NCBI Taxonomy" id="755308"/>
    <lineage>
        <taxon>Archaea</taxon>
        <taxon>Methanobacteriati</taxon>
        <taxon>Methanobacteriota</taxon>
        <taxon>Stenosarchaea group</taxon>
        <taxon>Halobacteria</taxon>
        <taxon>Halobacteriales</taxon>
        <taxon>Halorubellaceae</taxon>
        <taxon>Halorubellus</taxon>
    </lineage>
</organism>
<dbReference type="EMBL" id="JBHSXN010000003">
    <property type="protein sequence ID" value="MFC6954691.1"/>
    <property type="molecule type" value="Genomic_DNA"/>
</dbReference>
<name>A0ABD5VPA0_9EURY</name>
<accession>A0ABD5VPA0</accession>
<protein>
    <recommendedName>
        <fullName evidence="3">Transposase</fullName>
    </recommendedName>
</protein>
<dbReference type="Proteomes" id="UP001596395">
    <property type="component" value="Unassembled WGS sequence"/>
</dbReference>
<proteinExistence type="predicted"/>
<evidence type="ECO:0000313" key="2">
    <source>
        <dbReference type="Proteomes" id="UP001596395"/>
    </source>
</evidence>
<dbReference type="RefSeq" id="WP_336351627.1">
    <property type="nucleotide sequence ID" value="NZ_JAZAQL010000003.1"/>
</dbReference>
<gene>
    <name evidence="1" type="ORF">ACFQGB_17635</name>
</gene>
<sequence>MTGSEHEAVHVHVHLVMAGAFPLRMADLLFTDSELVIPEYHYLTPLFGIARRETHRVAERAVERYADAGVDGLVGMAKRTHRIEYEDVERVRIYEGGAFGRPKVAVDVADGPAYAYRVHAPIDVPSFASAVNSLGERRGFRVDRRGALGFRPLESVLRFVADR</sequence>